<dbReference type="InterPro" id="IPR021329">
    <property type="entry name" value="DUF2938"/>
</dbReference>
<sequence>MDFLLESCWKVFGIGIGATMAMDVWRFLLQKTMGVSSLDLGLLGRLVGHTFRGKLFHDGIAKSQTIAGETMIGWVVHYAIGIFFSFLLPIIWGEGWLRNPSLLPAILVGVGTILAPWFLMQPAMGIGIAASKAPKPNQVRLRNFAIHTVYGFGLYGSAILANALFPWDLK</sequence>
<protein>
    <submittedName>
        <fullName evidence="2">DUF2938 domain-containing protein</fullName>
    </submittedName>
</protein>
<accession>A0ABY2NTU5</accession>
<gene>
    <name evidence="2" type="ORF">EHQ95_01735</name>
</gene>
<dbReference type="Pfam" id="PF11158">
    <property type="entry name" value="DUF2938"/>
    <property type="match status" value="1"/>
</dbReference>
<feature type="transmembrane region" description="Helical" evidence="1">
    <location>
        <begin position="12"/>
        <end position="29"/>
    </location>
</feature>
<dbReference type="EMBL" id="RQHF01000007">
    <property type="protein sequence ID" value="TGM61502.1"/>
    <property type="molecule type" value="Genomic_DNA"/>
</dbReference>
<organism evidence="2 3">
    <name type="scientific">Leptospira vanthielii</name>
    <dbReference type="NCBI Taxonomy" id="293085"/>
    <lineage>
        <taxon>Bacteria</taxon>
        <taxon>Pseudomonadati</taxon>
        <taxon>Spirochaetota</taxon>
        <taxon>Spirochaetia</taxon>
        <taxon>Leptospirales</taxon>
        <taxon>Leptospiraceae</taxon>
        <taxon>Leptospira</taxon>
    </lineage>
</organism>
<dbReference type="RefSeq" id="WP_002976653.1">
    <property type="nucleotide sequence ID" value="NZ_RQHF01000007.1"/>
</dbReference>
<evidence type="ECO:0000256" key="1">
    <source>
        <dbReference type="SAM" id="Phobius"/>
    </source>
</evidence>
<proteinExistence type="predicted"/>
<reference evidence="3" key="1">
    <citation type="journal article" date="2019" name="PLoS Negl. Trop. Dis.">
        <title>Revisiting the worldwide diversity of Leptospira species in the environment.</title>
        <authorList>
            <person name="Vincent A.T."/>
            <person name="Schiettekatte O."/>
            <person name="Bourhy P."/>
            <person name="Veyrier F.J."/>
            <person name="Picardeau M."/>
        </authorList>
    </citation>
    <scope>NUCLEOTIDE SEQUENCE [LARGE SCALE GENOMIC DNA]</scope>
    <source>
        <strain evidence="3">201601955</strain>
    </source>
</reference>
<evidence type="ECO:0000313" key="3">
    <source>
        <dbReference type="Proteomes" id="UP000298112"/>
    </source>
</evidence>
<dbReference type="Proteomes" id="UP000298112">
    <property type="component" value="Unassembled WGS sequence"/>
</dbReference>
<keyword evidence="1" id="KW-0812">Transmembrane</keyword>
<evidence type="ECO:0000313" key="2">
    <source>
        <dbReference type="EMBL" id="TGM61502.1"/>
    </source>
</evidence>
<keyword evidence="1" id="KW-1133">Transmembrane helix</keyword>
<name>A0ABY2NTU5_9LEPT</name>
<feature type="transmembrane region" description="Helical" evidence="1">
    <location>
        <begin position="71"/>
        <end position="92"/>
    </location>
</feature>
<keyword evidence="3" id="KW-1185">Reference proteome</keyword>
<feature type="transmembrane region" description="Helical" evidence="1">
    <location>
        <begin position="104"/>
        <end position="123"/>
    </location>
</feature>
<feature type="transmembrane region" description="Helical" evidence="1">
    <location>
        <begin position="144"/>
        <end position="165"/>
    </location>
</feature>
<comment type="caution">
    <text evidence="2">The sequence shown here is derived from an EMBL/GenBank/DDBJ whole genome shotgun (WGS) entry which is preliminary data.</text>
</comment>
<keyword evidence="1" id="KW-0472">Membrane</keyword>